<proteinExistence type="inferred from homology"/>
<protein>
    <submittedName>
        <fullName evidence="8">S8 family serine peptidase</fullName>
    </submittedName>
</protein>
<feature type="domain" description="Peptidase S8/S53" evidence="7">
    <location>
        <begin position="223"/>
        <end position="384"/>
    </location>
</feature>
<evidence type="ECO:0000313" key="8">
    <source>
        <dbReference type="EMBL" id="MXO67465.1"/>
    </source>
</evidence>
<dbReference type="PANTHER" id="PTHR43806">
    <property type="entry name" value="PEPTIDASE S8"/>
    <property type="match status" value="1"/>
</dbReference>
<dbReference type="SUPFAM" id="SSF52743">
    <property type="entry name" value="Subtilisin-like"/>
    <property type="match status" value="1"/>
</dbReference>
<keyword evidence="3 5" id="KW-0378">Hydrolase</keyword>
<dbReference type="EMBL" id="WTYO01000001">
    <property type="protein sequence ID" value="MXO67465.1"/>
    <property type="molecule type" value="Genomic_DNA"/>
</dbReference>
<comment type="caution">
    <text evidence="8">The sequence shown here is derived from an EMBL/GenBank/DDBJ whole genome shotgun (WGS) entry which is preliminary data.</text>
</comment>
<dbReference type="InterPro" id="IPR000209">
    <property type="entry name" value="Peptidase_S8/S53_dom"/>
</dbReference>
<evidence type="ECO:0000256" key="1">
    <source>
        <dbReference type="ARBA" id="ARBA00011073"/>
    </source>
</evidence>
<feature type="chain" id="PRO_5047150175" evidence="6">
    <location>
        <begin position="21"/>
        <end position="421"/>
    </location>
</feature>
<sequence>MRRIFLIFAAIAVVSGPLAAQVALPGVQVPRVGEIVGPVTSELDRQIDRGSRLAARLAQDRLREIDRFVRRNDRLVERDARGDPARRGELLVLDADKAMLDLARASGYGVLETGTIEGLGIAFARLRTPEGSELAEAERALAALLPGATVSADSLHFQSGELAAGGPAIAPGGAGAALPLAARAAAAAGAGEGVPVGVIDGAPGKAVPVAQVRGFAEGAPIASHHGSAVASLLASAGAGPIRVADVYGTDKAGGNALAIARALGWLSARGTRVAVISLVGPRNPVLRRAVAAAQSKGMVVVAAVGNGGPAAPLAYPASYDGVVSVTAVDRRRRALIEAGRALDLDYAAPGADVFGLDARGKRVRLRGTSFATPLAAARVARALGQGGRWRAVLDREAIDLGRKGRDEVFGRGLLCADCRGH</sequence>
<keyword evidence="2 5" id="KW-0645">Protease</keyword>
<dbReference type="InterPro" id="IPR050131">
    <property type="entry name" value="Peptidase_S8_subtilisin-like"/>
</dbReference>
<accession>A0ABW9US92</accession>
<organism evidence="8 9">
    <name type="scientific">Pelagerythrobacter marinus</name>
    <dbReference type="NCBI Taxonomy" id="538382"/>
    <lineage>
        <taxon>Bacteria</taxon>
        <taxon>Pseudomonadati</taxon>
        <taxon>Pseudomonadota</taxon>
        <taxon>Alphaproteobacteria</taxon>
        <taxon>Sphingomonadales</taxon>
        <taxon>Erythrobacteraceae</taxon>
        <taxon>Pelagerythrobacter</taxon>
    </lineage>
</organism>
<dbReference type="Proteomes" id="UP000444401">
    <property type="component" value="Unassembled WGS sequence"/>
</dbReference>
<evidence type="ECO:0000259" key="7">
    <source>
        <dbReference type="Pfam" id="PF00082"/>
    </source>
</evidence>
<dbReference type="Pfam" id="PF00082">
    <property type="entry name" value="Peptidase_S8"/>
    <property type="match status" value="1"/>
</dbReference>
<evidence type="ECO:0000313" key="9">
    <source>
        <dbReference type="Proteomes" id="UP000444401"/>
    </source>
</evidence>
<keyword evidence="6" id="KW-0732">Signal</keyword>
<keyword evidence="9" id="KW-1185">Reference proteome</keyword>
<evidence type="ECO:0000256" key="2">
    <source>
        <dbReference type="ARBA" id="ARBA00022670"/>
    </source>
</evidence>
<evidence type="ECO:0000256" key="5">
    <source>
        <dbReference type="PROSITE-ProRule" id="PRU01240"/>
    </source>
</evidence>
<evidence type="ECO:0000256" key="4">
    <source>
        <dbReference type="ARBA" id="ARBA00022825"/>
    </source>
</evidence>
<feature type="signal peptide" evidence="6">
    <location>
        <begin position="1"/>
        <end position="20"/>
    </location>
</feature>
<dbReference type="PROSITE" id="PS51892">
    <property type="entry name" value="SUBTILASE"/>
    <property type="match status" value="1"/>
</dbReference>
<feature type="active site" description="Charge relay system" evidence="5">
    <location>
        <position position="225"/>
    </location>
</feature>
<keyword evidence="4 5" id="KW-0720">Serine protease</keyword>
<feature type="active site" description="Charge relay system" evidence="5">
    <location>
        <position position="369"/>
    </location>
</feature>
<dbReference type="InterPro" id="IPR023828">
    <property type="entry name" value="Peptidase_S8_Ser-AS"/>
</dbReference>
<name>A0ABW9US92_9SPHN</name>
<gene>
    <name evidence="8" type="ORF">GRI72_01285</name>
</gene>
<comment type="similarity">
    <text evidence="1 5">Belongs to the peptidase S8 family.</text>
</comment>
<dbReference type="PANTHER" id="PTHR43806:SF11">
    <property type="entry name" value="CEREVISIN-RELATED"/>
    <property type="match status" value="1"/>
</dbReference>
<dbReference type="CDD" id="cd05561">
    <property type="entry name" value="Peptidases_S8_4"/>
    <property type="match status" value="1"/>
</dbReference>
<evidence type="ECO:0000256" key="6">
    <source>
        <dbReference type="SAM" id="SignalP"/>
    </source>
</evidence>
<dbReference type="Gene3D" id="3.40.50.200">
    <property type="entry name" value="Peptidase S8/S53 domain"/>
    <property type="match status" value="1"/>
</dbReference>
<dbReference type="InterPro" id="IPR036852">
    <property type="entry name" value="Peptidase_S8/S53_dom_sf"/>
</dbReference>
<dbReference type="PROSITE" id="PS00138">
    <property type="entry name" value="SUBTILASE_SER"/>
    <property type="match status" value="1"/>
</dbReference>
<reference evidence="8 9" key="1">
    <citation type="submission" date="2019-12" db="EMBL/GenBank/DDBJ databases">
        <title>Genomic-based taxomic classification of the family Erythrobacteraceae.</title>
        <authorList>
            <person name="Xu L."/>
        </authorList>
    </citation>
    <scope>NUCLEOTIDE SEQUENCE [LARGE SCALE GENOMIC DNA]</scope>
    <source>
        <strain evidence="8 9">H32</strain>
    </source>
</reference>
<feature type="active site" description="Charge relay system" evidence="5">
    <location>
        <position position="200"/>
    </location>
</feature>
<dbReference type="RefSeq" id="WP_160732119.1">
    <property type="nucleotide sequence ID" value="NZ_WTYO01000001.1"/>
</dbReference>
<evidence type="ECO:0000256" key="3">
    <source>
        <dbReference type="ARBA" id="ARBA00022801"/>
    </source>
</evidence>